<evidence type="ECO:0000313" key="3">
    <source>
        <dbReference type="EMBL" id="VDP08542.1"/>
    </source>
</evidence>
<accession>A0A183IQH8</accession>
<comment type="caution">
    <text evidence="1">Lacks conserved residue(s) required for the propagation of feature annotation.</text>
</comment>
<evidence type="ECO:0000256" key="1">
    <source>
        <dbReference type="PROSITE-ProRule" id="PRU00276"/>
    </source>
</evidence>
<reference evidence="3 4" key="2">
    <citation type="submission" date="2018-11" db="EMBL/GenBank/DDBJ databases">
        <authorList>
            <consortium name="Pathogen Informatics"/>
        </authorList>
    </citation>
    <scope>NUCLEOTIDE SEQUENCE [LARGE SCALE GENOMIC DNA]</scope>
</reference>
<dbReference type="InterPro" id="IPR001590">
    <property type="entry name" value="Peptidase_M12B"/>
</dbReference>
<name>A0A183IQH8_9BILA</name>
<gene>
    <name evidence="3" type="ORF">SBAD_LOCUS5875</name>
</gene>
<dbReference type="Proteomes" id="UP000270296">
    <property type="component" value="Unassembled WGS sequence"/>
</dbReference>
<dbReference type="InterPro" id="IPR024079">
    <property type="entry name" value="MetalloPept_cat_dom_sf"/>
</dbReference>
<dbReference type="GO" id="GO:0004222">
    <property type="term" value="F:metalloendopeptidase activity"/>
    <property type="evidence" value="ECO:0007669"/>
    <property type="project" value="InterPro"/>
</dbReference>
<evidence type="ECO:0000313" key="5">
    <source>
        <dbReference type="WBParaSite" id="SBAD_0000611001-mRNA-1"/>
    </source>
</evidence>
<protein>
    <submittedName>
        <fullName evidence="5">Peptidase M12B domain-containing protein</fullName>
    </submittedName>
</protein>
<evidence type="ECO:0000259" key="2">
    <source>
        <dbReference type="PROSITE" id="PS50215"/>
    </source>
</evidence>
<keyword evidence="4" id="KW-1185">Reference proteome</keyword>
<dbReference type="PROSITE" id="PS50215">
    <property type="entry name" value="ADAM_MEPRO"/>
    <property type="match status" value="1"/>
</dbReference>
<evidence type="ECO:0000313" key="4">
    <source>
        <dbReference type="Proteomes" id="UP000270296"/>
    </source>
</evidence>
<organism evidence="5">
    <name type="scientific">Soboliphyme baturini</name>
    <dbReference type="NCBI Taxonomy" id="241478"/>
    <lineage>
        <taxon>Eukaryota</taxon>
        <taxon>Metazoa</taxon>
        <taxon>Ecdysozoa</taxon>
        <taxon>Nematoda</taxon>
        <taxon>Enoplea</taxon>
        <taxon>Dorylaimia</taxon>
        <taxon>Dioctophymatida</taxon>
        <taxon>Dioctophymatoidea</taxon>
        <taxon>Soboliphymatidae</taxon>
        <taxon>Soboliphyme</taxon>
    </lineage>
</organism>
<dbReference type="EMBL" id="UZAM01009315">
    <property type="protein sequence ID" value="VDP08542.1"/>
    <property type="molecule type" value="Genomic_DNA"/>
</dbReference>
<sequence length="192" mass="22142">MAIRRLNFAAQLEEVSAYPYLCLRWYDGNTVRSTVVDRPTPILLPSLRSGKAFVRYNMRSTNCDDHRTRRGCQGCVLTIRYGSLNASALKLRSVHEVPVFSSKQQMSSEPPDYYSSYIKWDRLYIELVIVFDTSMFYHPLNINVALTDVIVWRNHDGVEMNRDGERTLSEFAHYRTVNLVKSVPNDVAVLIT</sequence>
<dbReference type="AlphaFoldDB" id="A0A183IQH8"/>
<dbReference type="SUPFAM" id="SSF55486">
    <property type="entry name" value="Metalloproteases ('zincins'), catalytic domain"/>
    <property type="match status" value="1"/>
</dbReference>
<feature type="domain" description="Peptidase M12B" evidence="2">
    <location>
        <begin position="129"/>
        <end position="192"/>
    </location>
</feature>
<dbReference type="GO" id="GO:0006508">
    <property type="term" value="P:proteolysis"/>
    <property type="evidence" value="ECO:0007669"/>
    <property type="project" value="InterPro"/>
</dbReference>
<reference evidence="5" key="1">
    <citation type="submission" date="2016-06" db="UniProtKB">
        <authorList>
            <consortium name="WormBaseParasite"/>
        </authorList>
    </citation>
    <scope>IDENTIFICATION</scope>
</reference>
<dbReference type="Pfam" id="PF01421">
    <property type="entry name" value="Reprolysin"/>
    <property type="match status" value="1"/>
</dbReference>
<dbReference type="WBParaSite" id="SBAD_0000611001-mRNA-1">
    <property type="protein sequence ID" value="SBAD_0000611001-mRNA-1"/>
    <property type="gene ID" value="SBAD_0000611001"/>
</dbReference>
<dbReference type="OrthoDB" id="5951731at2759"/>
<dbReference type="Gene3D" id="3.40.390.10">
    <property type="entry name" value="Collagenase (Catalytic Domain)"/>
    <property type="match status" value="1"/>
</dbReference>
<proteinExistence type="predicted"/>